<name>A0A2K8U6I7_9GAMM</name>
<sequence>MITRVIDDTNHSMSGVPLDHFIETADLNVITADIAQVFFLNANHEIRSHFFLILSRRHGGTEKKLTSGP</sequence>
<evidence type="ECO:0000313" key="1">
    <source>
        <dbReference type="EMBL" id="AUB81202.1"/>
    </source>
</evidence>
<gene>
    <name evidence="1" type="ORF">THSYN_09725</name>
</gene>
<dbReference type="Proteomes" id="UP000232638">
    <property type="component" value="Chromosome"/>
</dbReference>
<keyword evidence="2" id="KW-1185">Reference proteome</keyword>
<proteinExistence type="predicted"/>
<organism evidence="1 2">
    <name type="scientific">Candidatus Thiodictyon syntrophicum</name>
    <dbReference type="NCBI Taxonomy" id="1166950"/>
    <lineage>
        <taxon>Bacteria</taxon>
        <taxon>Pseudomonadati</taxon>
        <taxon>Pseudomonadota</taxon>
        <taxon>Gammaproteobacteria</taxon>
        <taxon>Chromatiales</taxon>
        <taxon>Chromatiaceae</taxon>
        <taxon>Thiodictyon</taxon>
    </lineage>
</organism>
<dbReference type="AlphaFoldDB" id="A0A2K8U6I7"/>
<protein>
    <submittedName>
        <fullName evidence="1">Uncharacterized protein</fullName>
    </submittedName>
</protein>
<accession>A0A2K8U6I7</accession>
<reference evidence="1 2" key="1">
    <citation type="submission" date="2017-03" db="EMBL/GenBank/DDBJ databases">
        <title>Complete genome sequence of Candidatus 'Thiodictyon syntrophicum' sp. nov. strain Cad16T, a photolithoautotroph purple sulfur bacterium isolated from an alpine meromictic lake.</title>
        <authorList>
            <person name="Luedin S.M."/>
            <person name="Pothier J.F."/>
            <person name="Danza F."/>
            <person name="Storelli N."/>
            <person name="Wittwer M."/>
            <person name="Tonolla M."/>
        </authorList>
    </citation>
    <scope>NUCLEOTIDE SEQUENCE [LARGE SCALE GENOMIC DNA]</scope>
    <source>
        <strain evidence="1 2">Cad16T</strain>
    </source>
</reference>
<dbReference type="KEGG" id="tsy:THSYN_09725"/>
<dbReference type="EMBL" id="CP020370">
    <property type="protein sequence ID" value="AUB81202.1"/>
    <property type="molecule type" value="Genomic_DNA"/>
</dbReference>
<evidence type="ECO:0000313" key="2">
    <source>
        <dbReference type="Proteomes" id="UP000232638"/>
    </source>
</evidence>